<dbReference type="GO" id="GO:0004713">
    <property type="term" value="F:protein tyrosine kinase activity"/>
    <property type="evidence" value="ECO:0007669"/>
    <property type="project" value="UniProtKB-KW"/>
</dbReference>
<name>A0A0M3HSM5_ASCLU</name>
<feature type="domain" description="Protein kinase" evidence="8">
    <location>
        <begin position="51"/>
        <end position="326"/>
    </location>
</feature>
<evidence type="ECO:0000256" key="3">
    <source>
        <dbReference type="ARBA" id="ARBA00022777"/>
    </source>
</evidence>
<keyword evidence="6" id="KW-0727">SH2 domain</keyword>
<dbReference type="PROSITE" id="PS50011">
    <property type="entry name" value="PROTEIN_KINASE_DOM"/>
    <property type="match status" value="1"/>
</dbReference>
<proteinExistence type="predicted"/>
<dbReference type="CDD" id="cd00192">
    <property type="entry name" value="PTKc"/>
    <property type="match status" value="1"/>
</dbReference>
<dbReference type="InterPro" id="IPR000980">
    <property type="entry name" value="SH2"/>
</dbReference>
<feature type="domain" description="SH2" evidence="7">
    <location>
        <begin position="19"/>
        <end position="128"/>
    </location>
</feature>
<evidence type="ECO:0000259" key="8">
    <source>
        <dbReference type="PROSITE" id="PS50011"/>
    </source>
</evidence>
<evidence type="ECO:0000256" key="2">
    <source>
        <dbReference type="ARBA" id="ARBA00022741"/>
    </source>
</evidence>
<keyword evidence="5" id="KW-0829">Tyrosine-protein kinase</keyword>
<evidence type="ECO:0000259" key="7">
    <source>
        <dbReference type="PROSITE" id="PS50001"/>
    </source>
</evidence>
<dbReference type="InterPro" id="IPR036860">
    <property type="entry name" value="SH2_dom_sf"/>
</dbReference>
<keyword evidence="3" id="KW-0418">Kinase</keyword>
<keyword evidence="2" id="KW-0547">Nucleotide-binding</keyword>
<dbReference type="Pfam" id="PF07714">
    <property type="entry name" value="PK_Tyr_Ser-Thr"/>
    <property type="match status" value="1"/>
</dbReference>
<sequence length="340" mass="39084">MSVTSMPEFYEDELMSSKFFHGFASHEDVRPLLTNDGDYLLRLSYYEGRPVYVLSVFVAGKIKNFILNQDSSNHKFYFNAHQAIQAEIEMRRSKFPAAVMMLNENADVESVKSFLAEARLLRKLNHPNILRSYGIIVTSKPIAMLLELCQTNLARILREKKLGLTPLMRLRFANEAASALAYLEGNKFVHKNVAARNCLLDANLSLKLGNFRNATSTKCPSYLHSDPIQKVNVRWMAPETMQQHIFSTKSDVWAYGVLLWEIYADGAEPYPGLTNLQICALVTLKDYRMDPLKSMPTTIWSTVTSCWRRVADQRPSFRELNHHMWNIRQRELRSRGAIVL</sequence>
<evidence type="ECO:0000256" key="4">
    <source>
        <dbReference type="ARBA" id="ARBA00022840"/>
    </source>
</evidence>
<dbReference type="InterPro" id="IPR001245">
    <property type="entry name" value="Ser-Thr/Tyr_kinase_cat_dom"/>
</dbReference>
<dbReference type="PRINTS" id="PR00109">
    <property type="entry name" value="TYRKINASE"/>
</dbReference>
<dbReference type="Gene3D" id="3.30.505.10">
    <property type="entry name" value="SH2 domain"/>
    <property type="match status" value="1"/>
</dbReference>
<dbReference type="GO" id="GO:0005524">
    <property type="term" value="F:ATP binding"/>
    <property type="evidence" value="ECO:0007669"/>
    <property type="project" value="UniProtKB-KW"/>
</dbReference>
<evidence type="ECO:0000256" key="6">
    <source>
        <dbReference type="PROSITE-ProRule" id="PRU00191"/>
    </source>
</evidence>
<dbReference type="InterPro" id="IPR000719">
    <property type="entry name" value="Prot_kinase_dom"/>
</dbReference>
<dbReference type="PANTHER" id="PTHR24418">
    <property type="entry name" value="TYROSINE-PROTEIN KINASE"/>
    <property type="match status" value="1"/>
</dbReference>
<dbReference type="InterPro" id="IPR050198">
    <property type="entry name" value="Non-receptor_tyrosine_kinases"/>
</dbReference>
<dbReference type="WBParaSite" id="ALUE_0000549401-mRNA-1">
    <property type="protein sequence ID" value="ALUE_0000549401-mRNA-1"/>
    <property type="gene ID" value="ALUE_0000549401"/>
</dbReference>
<evidence type="ECO:0000313" key="10">
    <source>
        <dbReference type="WBParaSite" id="ALUE_0000549401-mRNA-1"/>
    </source>
</evidence>
<dbReference type="SUPFAM" id="SSF56112">
    <property type="entry name" value="Protein kinase-like (PK-like)"/>
    <property type="match status" value="1"/>
</dbReference>
<dbReference type="Pfam" id="PF00017">
    <property type="entry name" value="SH2"/>
    <property type="match status" value="1"/>
</dbReference>
<dbReference type="SUPFAM" id="SSF55550">
    <property type="entry name" value="SH2 domain"/>
    <property type="match status" value="1"/>
</dbReference>
<evidence type="ECO:0000256" key="5">
    <source>
        <dbReference type="ARBA" id="ARBA00023137"/>
    </source>
</evidence>
<protein>
    <submittedName>
        <fullName evidence="10">Non-specific protein-tyrosine kinase</fullName>
    </submittedName>
</protein>
<dbReference type="InterPro" id="IPR011009">
    <property type="entry name" value="Kinase-like_dom_sf"/>
</dbReference>
<keyword evidence="9" id="KW-1185">Reference proteome</keyword>
<keyword evidence="1" id="KW-0808">Transferase</keyword>
<dbReference type="Gene3D" id="1.10.510.10">
    <property type="entry name" value="Transferase(Phosphotransferase) domain 1"/>
    <property type="match status" value="1"/>
</dbReference>
<dbReference type="Proteomes" id="UP000036681">
    <property type="component" value="Unplaced"/>
</dbReference>
<dbReference type="AlphaFoldDB" id="A0A0M3HSM5"/>
<dbReference type="PROSITE" id="PS50001">
    <property type="entry name" value="SH2"/>
    <property type="match status" value="1"/>
</dbReference>
<reference evidence="10" key="1">
    <citation type="submission" date="2017-02" db="UniProtKB">
        <authorList>
            <consortium name="WormBaseParasite"/>
        </authorList>
    </citation>
    <scope>IDENTIFICATION</scope>
</reference>
<evidence type="ECO:0000256" key="1">
    <source>
        <dbReference type="ARBA" id="ARBA00022679"/>
    </source>
</evidence>
<evidence type="ECO:0000313" key="9">
    <source>
        <dbReference type="Proteomes" id="UP000036681"/>
    </source>
</evidence>
<accession>A0A0M3HSM5</accession>
<keyword evidence="4" id="KW-0067">ATP-binding</keyword>
<organism evidence="9 10">
    <name type="scientific">Ascaris lumbricoides</name>
    <name type="common">Giant roundworm</name>
    <dbReference type="NCBI Taxonomy" id="6252"/>
    <lineage>
        <taxon>Eukaryota</taxon>
        <taxon>Metazoa</taxon>
        <taxon>Ecdysozoa</taxon>
        <taxon>Nematoda</taxon>
        <taxon>Chromadorea</taxon>
        <taxon>Rhabditida</taxon>
        <taxon>Spirurina</taxon>
        <taxon>Ascaridomorpha</taxon>
        <taxon>Ascaridoidea</taxon>
        <taxon>Ascarididae</taxon>
        <taxon>Ascaris</taxon>
    </lineage>
</organism>